<organism evidence="2 3">
    <name type="scientific">Pengzhenrongella sicca</name>
    <dbReference type="NCBI Taxonomy" id="2819238"/>
    <lineage>
        <taxon>Bacteria</taxon>
        <taxon>Bacillati</taxon>
        <taxon>Actinomycetota</taxon>
        <taxon>Actinomycetes</taxon>
        <taxon>Micrococcales</taxon>
        <taxon>Pengzhenrongella</taxon>
    </lineage>
</organism>
<protein>
    <submittedName>
        <fullName evidence="2">Glycosyltransferase</fullName>
    </submittedName>
</protein>
<dbReference type="SUPFAM" id="SSF53756">
    <property type="entry name" value="UDP-Glycosyltransferase/glycogen phosphorylase"/>
    <property type="match status" value="1"/>
</dbReference>
<dbReference type="Gene3D" id="3.40.50.2000">
    <property type="entry name" value="Glycogen Phosphorylase B"/>
    <property type="match status" value="1"/>
</dbReference>
<evidence type="ECO:0000259" key="1">
    <source>
        <dbReference type="Pfam" id="PF00535"/>
    </source>
</evidence>
<name>A0A8A4ZKX3_9MICO</name>
<dbReference type="Gene3D" id="3.90.550.10">
    <property type="entry name" value="Spore Coat Polysaccharide Biosynthesis Protein SpsA, Chain A"/>
    <property type="match status" value="1"/>
</dbReference>
<dbReference type="AlphaFoldDB" id="A0A8A4ZKX3"/>
<accession>A0A8A4ZKX3</accession>
<keyword evidence="3" id="KW-1185">Reference proteome</keyword>
<dbReference type="InterPro" id="IPR001173">
    <property type="entry name" value="Glyco_trans_2-like"/>
</dbReference>
<feature type="domain" description="Glycosyltransferase 2-like" evidence="1">
    <location>
        <begin position="21"/>
        <end position="143"/>
    </location>
</feature>
<proteinExistence type="predicted"/>
<dbReference type="Proteomes" id="UP000663937">
    <property type="component" value="Chromosome"/>
</dbReference>
<evidence type="ECO:0000313" key="2">
    <source>
        <dbReference type="EMBL" id="QTE30228.1"/>
    </source>
</evidence>
<dbReference type="PANTHER" id="PTHR46656:SF3">
    <property type="entry name" value="PUTATIVE-RELATED"/>
    <property type="match status" value="1"/>
</dbReference>
<dbReference type="KEGG" id="psic:J4E96_04265"/>
<dbReference type="Pfam" id="PF00535">
    <property type="entry name" value="Glycos_transf_2"/>
    <property type="match status" value="1"/>
</dbReference>
<dbReference type="SUPFAM" id="SSF53448">
    <property type="entry name" value="Nucleotide-diphospho-sugar transferases"/>
    <property type="match status" value="1"/>
</dbReference>
<gene>
    <name evidence="2" type="ORF">J4E96_04265</name>
</gene>
<dbReference type="InterPro" id="IPR029044">
    <property type="entry name" value="Nucleotide-diphossugar_trans"/>
</dbReference>
<dbReference type="PANTHER" id="PTHR46656">
    <property type="entry name" value="PUTATIVE-RELATED"/>
    <property type="match status" value="1"/>
</dbReference>
<dbReference type="EMBL" id="CP071868">
    <property type="protein sequence ID" value="QTE30228.1"/>
    <property type="molecule type" value="Genomic_DNA"/>
</dbReference>
<reference evidence="2" key="1">
    <citation type="submission" date="2021-03" db="EMBL/GenBank/DDBJ databases">
        <title>Pengzhenrongella sicca gen. nov., sp. nov., a new member of suborder Micrococcineae isolated from High-Arctic tundra soil.</title>
        <authorList>
            <person name="Peng F."/>
        </authorList>
    </citation>
    <scope>NUCLEOTIDE SEQUENCE</scope>
    <source>
        <strain evidence="2">LRZ-2</strain>
    </source>
</reference>
<sequence length="624" mass="69284">MSDLVPILEGSNGGPRPVVLVLLTWNALPFTKQCYRSIRATAGADVPYRLVFIDNGSVDGSVDWLRELAASEADVTVVENPTNLGFTKGVNQGIAESTAAEDIILINNDIRFDDDGWIARLQQVAYAEPGIAVVGSRLIDQNGLVNHLGAYMQPVGIYGQQLGGNEKDVGQGGGLRDVEAVIFALAYLTRAGLDALGGLDEGLFAYFEDTDYCLRARRAGMRIVYCGDVSPVHFHNTSTRENKVDIWGLLGQSREYFSEKWGEWLDDGRYDVDVRWRSVAHSPLGYAVGSRQLMEQLHYQDVRVSFENAYGATEPPTGHALIDDFMVREPRDSKAIRVSYSQADAFKRRSTGHEVGYTMLEVTGLPKTWVDGCNAMDEVWVPASFNVDTFRSSGVTVPIQVMPLGVDDVYFNTQIKGERISEAFTFLSVFEWGERKAPEVLLRAFAQEFSRKENVMLLLSVFNRDPSIDVRAEIAKLDLPKTARIVVMINPEFAGYQMGSLYRSADCFVLPTRGEGWGQPVLEAMACGLPVIATGWSGVTDFLDEEVGFPLEYSMAPAEARCVYYDGFDWAEPDKDHLQARMREVVNGSDVAKKRGALAAQRVTDQFTWRHSAERIATRLREIG</sequence>
<evidence type="ECO:0000313" key="3">
    <source>
        <dbReference type="Proteomes" id="UP000663937"/>
    </source>
</evidence>
<dbReference type="RefSeq" id="WP_227424554.1">
    <property type="nucleotide sequence ID" value="NZ_CP071868.1"/>
</dbReference>
<dbReference type="CDD" id="cd04186">
    <property type="entry name" value="GT_2_like_c"/>
    <property type="match status" value="1"/>
</dbReference>
<dbReference type="Pfam" id="PF13692">
    <property type="entry name" value="Glyco_trans_1_4"/>
    <property type="match status" value="1"/>
</dbReference>